<dbReference type="OrthoDB" id="1933455at2759"/>
<dbReference type="GO" id="GO:0008270">
    <property type="term" value="F:zinc ion binding"/>
    <property type="evidence" value="ECO:0007669"/>
    <property type="project" value="UniProtKB-KW"/>
</dbReference>
<keyword evidence="10" id="KW-1185">Reference proteome</keyword>
<evidence type="ECO:0000313" key="10">
    <source>
        <dbReference type="Proteomes" id="UP000189911"/>
    </source>
</evidence>
<dbReference type="GO" id="GO:0034657">
    <property type="term" value="C:GID complex"/>
    <property type="evidence" value="ECO:0007669"/>
    <property type="project" value="TreeGrafter"/>
</dbReference>
<evidence type="ECO:0000256" key="6">
    <source>
        <dbReference type="PROSITE-ProRule" id="PRU01215"/>
    </source>
</evidence>
<evidence type="ECO:0000256" key="7">
    <source>
        <dbReference type="SAM" id="Coils"/>
    </source>
</evidence>
<dbReference type="PROSITE" id="PS51867">
    <property type="entry name" value="ZF_RING_GID"/>
    <property type="match status" value="1"/>
</dbReference>
<feature type="coiled-coil region" evidence="7">
    <location>
        <begin position="24"/>
        <end position="85"/>
    </location>
</feature>
<dbReference type="InterPro" id="IPR044063">
    <property type="entry name" value="ZF_RING_GID"/>
</dbReference>
<reference evidence="10" key="1">
    <citation type="submission" date="2016-03" db="EMBL/GenBank/DDBJ databases">
        <authorList>
            <person name="Devillers Hugo."/>
        </authorList>
    </citation>
    <scope>NUCLEOTIDE SEQUENCE [LARGE SCALE GENOMIC DNA]</scope>
</reference>
<feature type="zinc finger region" description="RING-Gid-type" evidence="6">
    <location>
        <begin position="416"/>
        <end position="483"/>
    </location>
</feature>
<dbReference type="PANTHER" id="PTHR12170">
    <property type="entry name" value="MACROPHAGE ERYTHROBLAST ATTACHER-RELATED"/>
    <property type="match status" value="1"/>
</dbReference>
<evidence type="ECO:0000256" key="2">
    <source>
        <dbReference type="ARBA" id="ARBA00022490"/>
    </source>
</evidence>
<sequence length="498" mass="58055">MSLLNEPSVNFHIKLNEQSFHIPNELLKNNIKKIQKLVERESKRLSDFFDELSSSMAGHDTQTSMDKLNEIIRAVELLERKLEKRVNVECELLKRIEYRIEYYKELDGYKKTRNREGLISWYQRYTSLLIGDYLTRNNNIYEQELSTGGAHTSLRSKRKMSSPSFTPPQVNTGLRFLQSQGLEHYLDYDILITANQISKSLDVNHDLSLLVNWIKENQTYLSSKSSMLEFETRLQEYVELVKVQNYPNAIICFQNHLIKFINTNFEELKLASGLLVFIKSCKEQMTKQTDTKNDPYNLSTKSGFCHYFFRKAPSKDFQSTEDSFKIDSGTRIPRGGDFERYARLLDNERWNVLKRLFLQEYYSMYGISQHDPLLIYLSLGISTLKTKACLQCPVASETEDAMLDKFLDNELNQSKCPVCSDEFAPIAGDLPYAHHIQSNLFENPVMLPNGNIYDSKKIKILAGKLTSKRLYSLEQDQVLDPIDRKVYYEKDFITMYPT</sequence>
<organism evidence="9 10">
    <name type="scientific">Lachancea nothofagi CBS 11611</name>
    <dbReference type="NCBI Taxonomy" id="1266666"/>
    <lineage>
        <taxon>Eukaryota</taxon>
        <taxon>Fungi</taxon>
        <taxon>Dikarya</taxon>
        <taxon>Ascomycota</taxon>
        <taxon>Saccharomycotina</taxon>
        <taxon>Saccharomycetes</taxon>
        <taxon>Saccharomycetales</taxon>
        <taxon>Saccharomycetaceae</taxon>
        <taxon>Lachancea</taxon>
    </lineage>
</organism>
<comment type="subcellular location">
    <subcellularLocation>
        <location evidence="1">Cytoplasm</location>
    </subcellularLocation>
</comment>
<proteinExistence type="predicted"/>
<gene>
    <name evidence="9" type="ORF">LANO_0H06700G</name>
</gene>
<name>A0A1G4KLF3_9SACH</name>
<dbReference type="Proteomes" id="UP000189911">
    <property type="component" value="Chromosome H"/>
</dbReference>
<dbReference type="Pfam" id="PF10607">
    <property type="entry name" value="CTLH"/>
    <property type="match status" value="1"/>
</dbReference>
<dbReference type="GO" id="GO:0005634">
    <property type="term" value="C:nucleus"/>
    <property type="evidence" value="ECO:0007669"/>
    <property type="project" value="TreeGrafter"/>
</dbReference>
<evidence type="ECO:0000313" key="9">
    <source>
        <dbReference type="EMBL" id="SCV05402.1"/>
    </source>
</evidence>
<evidence type="ECO:0000259" key="8">
    <source>
        <dbReference type="PROSITE" id="PS51867"/>
    </source>
</evidence>
<evidence type="ECO:0000256" key="1">
    <source>
        <dbReference type="ARBA" id="ARBA00004496"/>
    </source>
</evidence>
<keyword evidence="5" id="KW-0862">Zinc</keyword>
<dbReference type="AlphaFoldDB" id="A0A1G4KLF3"/>
<keyword evidence="4 6" id="KW-0863">Zinc-finger</keyword>
<dbReference type="GO" id="GO:0005737">
    <property type="term" value="C:cytoplasm"/>
    <property type="evidence" value="ECO:0007669"/>
    <property type="project" value="UniProtKB-SubCell"/>
</dbReference>
<evidence type="ECO:0000256" key="5">
    <source>
        <dbReference type="ARBA" id="ARBA00022833"/>
    </source>
</evidence>
<dbReference type="InterPro" id="IPR024964">
    <property type="entry name" value="CTLH/CRA"/>
</dbReference>
<keyword evidence="3" id="KW-0479">Metal-binding</keyword>
<feature type="domain" description="RING-Gid-type" evidence="8">
    <location>
        <begin position="416"/>
        <end position="483"/>
    </location>
</feature>
<keyword evidence="7" id="KW-0175">Coiled coil</keyword>
<accession>A0A1G4KLF3</accession>
<dbReference type="PANTHER" id="PTHR12170:SF2">
    <property type="entry name" value="E3 UBIQUITIN-PROTEIN TRANSFERASE MAEA"/>
    <property type="match status" value="1"/>
</dbReference>
<dbReference type="GO" id="GO:0061630">
    <property type="term" value="F:ubiquitin protein ligase activity"/>
    <property type="evidence" value="ECO:0007669"/>
    <property type="project" value="InterPro"/>
</dbReference>
<evidence type="ECO:0000256" key="4">
    <source>
        <dbReference type="ARBA" id="ARBA00022771"/>
    </source>
</evidence>
<protein>
    <submittedName>
        <fullName evidence="9">LANO_0H06700g1_1</fullName>
    </submittedName>
</protein>
<evidence type="ECO:0000256" key="3">
    <source>
        <dbReference type="ARBA" id="ARBA00022723"/>
    </source>
</evidence>
<dbReference type="EMBL" id="LT598447">
    <property type="protein sequence ID" value="SCV05402.1"/>
    <property type="molecule type" value="Genomic_DNA"/>
</dbReference>
<keyword evidence="2" id="KW-0963">Cytoplasm</keyword>
<dbReference type="InterPro" id="IPR045098">
    <property type="entry name" value="Fyv10_fam"/>
</dbReference>
<dbReference type="GO" id="GO:0043161">
    <property type="term" value="P:proteasome-mediated ubiquitin-dependent protein catabolic process"/>
    <property type="evidence" value="ECO:0007669"/>
    <property type="project" value="InterPro"/>
</dbReference>